<accession>A0ABN9DJ40</accession>
<evidence type="ECO:0000313" key="3">
    <source>
        <dbReference type="Proteomes" id="UP001162483"/>
    </source>
</evidence>
<gene>
    <name evidence="2" type="ORF">SPARVUS_LOCUS7466506</name>
</gene>
<reference evidence="2" key="1">
    <citation type="submission" date="2023-05" db="EMBL/GenBank/DDBJ databases">
        <authorList>
            <person name="Stuckert A."/>
        </authorList>
    </citation>
    <scope>NUCLEOTIDE SEQUENCE</scope>
</reference>
<feature type="non-terminal residue" evidence="2">
    <location>
        <position position="1"/>
    </location>
</feature>
<comment type="caution">
    <text evidence="2">The sequence shown here is derived from an EMBL/GenBank/DDBJ whole genome shotgun (WGS) entry which is preliminary data.</text>
</comment>
<dbReference type="Proteomes" id="UP001162483">
    <property type="component" value="Unassembled WGS sequence"/>
</dbReference>
<keyword evidence="1" id="KW-0812">Transmembrane</keyword>
<keyword evidence="1" id="KW-0472">Membrane</keyword>
<protein>
    <submittedName>
        <fullName evidence="2">Uncharacterized protein</fullName>
    </submittedName>
</protein>
<keyword evidence="3" id="KW-1185">Reference proteome</keyword>
<organism evidence="2 3">
    <name type="scientific">Staurois parvus</name>
    <dbReference type="NCBI Taxonomy" id="386267"/>
    <lineage>
        <taxon>Eukaryota</taxon>
        <taxon>Metazoa</taxon>
        <taxon>Chordata</taxon>
        <taxon>Craniata</taxon>
        <taxon>Vertebrata</taxon>
        <taxon>Euteleostomi</taxon>
        <taxon>Amphibia</taxon>
        <taxon>Batrachia</taxon>
        <taxon>Anura</taxon>
        <taxon>Neobatrachia</taxon>
        <taxon>Ranoidea</taxon>
        <taxon>Ranidae</taxon>
        <taxon>Staurois</taxon>
    </lineage>
</organism>
<dbReference type="EMBL" id="CATNWA010014503">
    <property type="protein sequence ID" value="CAI9572574.1"/>
    <property type="molecule type" value="Genomic_DNA"/>
</dbReference>
<evidence type="ECO:0000256" key="1">
    <source>
        <dbReference type="SAM" id="Phobius"/>
    </source>
</evidence>
<proteinExistence type="predicted"/>
<feature type="transmembrane region" description="Helical" evidence="1">
    <location>
        <begin position="53"/>
        <end position="71"/>
    </location>
</feature>
<keyword evidence="1" id="KW-1133">Transmembrane helix</keyword>
<name>A0ABN9DJ40_9NEOB</name>
<sequence length="80" mass="9194">LSVPVSAAYQCRLSVPSVPPHQCPLSVQPISAHHYSLISAHQRRRKITYLQNFITKTFFFFSKFSVVFGLFKKKKKPRGD</sequence>
<evidence type="ECO:0000313" key="2">
    <source>
        <dbReference type="EMBL" id="CAI9572574.1"/>
    </source>
</evidence>